<dbReference type="Gene3D" id="3.40.50.11820">
    <property type="match status" value="1"/>
</dbReference>
<evidence type="ECO:0000256" key="2">
    <source>
        <dbReference type="ARBA" id="ARBA00010488"/>
    </source>
</evidence>
<evidence type="ECO:0000256" key="3">
    <source>
        <dbReference type="ARBA" id="ARBA00022475"/>
    </source>
</evidence>
<dbReference type="GO" id="GO:0019350">
    <property type="term" value="P:teichoic acid biosynthetic process"/>
    <property type="evidence" value="ECO:0007669"/>
    <property type="project" value="UniProtKB-KW"/>
</dbReference>
<dbReference type="InterPro" id="IPR007554">
    <property type="entry name" value="Glycerophosphate_synth"/>
</dbReference>
<evidence type="ECO:0000256" key="5">
    <source>
        <dbReference type="ARBA" id="ARBA00022944"/>
    </source>
</evidence>
<dbReference type="InterPro" id="IPR043148">
    <property type="entry name" value="TagF_C"/>
</dbReference>
<comment type="caution">
    <text evidence="7">The sequence shown here is derived from an EMBL/GenBank/DDBJ whole genome shotgun (WGS) entry which is preliminary data.</text>
</comment>
<dbReference type="Proteomes" id="UP000216498">
    <property type="component" value="Unassembled WGS sequence"/>
</dbReference>
<protein>
    <recommendedName>
        <fullName evidence="9">CDP-glycerol--glycerophosphate glycerophosphotransferase</fullName>
    </recommendedName>
</protein>
<evidence type="ECO:0000313" key="8">
    <source>
        <dbReference type="Proteomes" id="UP000216498"/>
    </source>
</evidence>
<keyword evidence="6" id="KW-0472">Membrane</keyword>
<name>A0A265N8K9_9BACI</name>
<dbReference type="GO" id="GO:0047355">
    <property type="term" value="F:CDP-glycerol glycerophosphotransferase activity"/>
    <property type="evidence" value="ECO:0007669"/>
    <property type="project" value="InterPro"/>
</dbReference>
<evidence type="ECO:0008006" key="9">
    <source>
        <dbReference type="Google" id="ProtNLM"/>
    </source>
</evidence>
<dbReference type="Pfam" id="PF04464">
    <property type="entry name" value="Glyphos_transf"/>
    <property type="match status" value="1"/>
</dbReference>
<proteinExistence type="inferred from homology"/>
<keyword evidence="8" id="KW-1185">Reference proteome</keyword>
<dbReference type="OrthoDB" id="9811865at2"/>
<dbReference type="Gene3D" id="3.40.50.12580">
    <property type="match status" value="1"/>
</dbReference>
<keyword evidence="4" id="KW-0808">Transferase</keyword>
<comment type="subcellular location">
    <subcellularLocation>
        <location evidence="1">Cell membrane</location>
        <topology evidence="1">Peripheral membrane protein</topology>
    </subcellularLocation>
</comment>
<evidence type="ECO:0000256" key="1">
    <source>
        <dbReference type="ARBA" id="ARBA00004202"/>
    </source>
</evidence>
<dbReference type="AlphaFoldDB" id="A0A265N8K9"/>
<dbReference type="GO" id="GO:0005886">
    <property type="term" value="C:plasma membrane"/>
    <property type="evidence" value="ECO:0007669"/>
    <property type="project" value="UniProtKB-SubCell"/>
</dbReference>
<evidence type="ECO:0000256" key="4">
    <source>
        <dbReference type="ARBA" id="ARBA00022679"/>
    </source>
</evidence>
<dbReference type="SUPFAM" id="SSF53756">
    <property type="entry name" value="UDP-Glycosyltransferase/glycogen phosphorylase"/>
    <property type="match status" value="1"/>
</dbReference>
<dbReference type="PANTHER" id="PTHR37316">
    <property type="entry name" value="TEICHOIC ACID GLYCEROL-PHOSPHATE PRIMASE"/>
    <property type="match status" value="1"/>
</dbReference>
<keyword evidence="5" id="KW-0777">Teichoic acid biosynthesis</keyword>
<dbReference type="PANTHER" id="PTHR37316:SF3">
    <property type="entry name" value="TEICHOIC ACID GLYCEROL-PHOSPHATE TRANSFERASE"/>
    <property type="match status" value="1"/>
</dbReference>
<accession>A0A265N8K9</accession>
<sequence>MEGLKEGGAVKKVIYKLVQQFYRKLFSILGRLPIKGNIIIFESFLGKQYSDNPRAIYEYMLDNCPQYKMYWSIDKRYIKSFEGKNLNYIKRFSLQWVILMTRAKYWVTNSRLPLWIPKPKGTIYLQTWHGTPLKRLAADMDEVHMPGTNTMNYKSNFLKEVKKWDYLISPNVYSREIFKRAFQFDKVMLETGYPRNDFLVNNNNEDTISHLKKLCNLPKNKKVILYAPTWRDNQFYSKGKYKFDLQMNLDLLKKELGDNYVILLRLHYLVAENIDLAGYEGFVFDFSNHEDIRELYLIADFLITDYSSVFFDFAILKRPMLFYVYDIEEYRNKLRGFYFDFESKAPGPLVKKTSELINVLKEIEEKGYTPSQFEEEFYQKFCYLEDGESSKRVVEEVFSKNN</sequence>
<organism evidence="7 8">
    <name type="scientific">Virgibacillus indicus</name>
    <dbReference type="NCBI Taxonomy" id="2024554"/>
    <lineage>
        <taxon>Bacteria</taxon>
        <taxon>Bacillati</taxon>
        <taxon>Bacillota</taxon>
        <taxon>Bacilli</taxon>
        <taxon>Bacillales</taxon>
        <taxon>Bacillaceae</taxon>
        <taxon>Virgibacillus</taxon>
    </lineage>
</organism>
<dbReference type="InterPro" id="IPR043149">
    <property type="entry name" value="TagF_N"/>
</dbReference>
<evidence type="ECO:0000313" key="7">
    <source>
        <dbReference type="EMBL" id="OZU88370.1"/>
    </source>
</evidence>
<dbReference type="InterPro" id="IPR051612">
    <property type="entry name" value="Teichoic_Acid_Biosynth"/>
</dbReference>
<evidence type="ECO:0000256" key="6">
    <source>
        <dbReference type="ARBA" id="ARBA00023136"/>
    </source>
</evidence>
<dbReference type="EMBL" id="NPMS01000005">
    <property type="protein sequence ID" value="OZU88370.1"/>
    <property type="molecule type" value="Genomic_DNA"/>
</dbReference>
<keyword evidence="3" id="KW-1003">Cell membrane</keyword>
<gene>
    <name evidence="7" type="ORF">CIL03_12020</name>
</gene>
<comment type="similarity">
    <text evidence="2">Belongs to the CDP-glycerol glycerophosphotransferase family.</text>
</comment>
<reference evidence="7 8" key="1">
    <citation type="submission" date="2017-08" db="EMBL/GenBank/DDBJ databases">
        <title>Virgibacillus indicus sp. nov. and Virgibacillus profoundi sp. nov, two moderately halophilic bacteria isolated from marine sediment by using the Microfluidic Streak Plate.</title>
        <authorList>
            <person name="Xu B."/>
            <person name="Hu B."/>
            <person name="Wang J."/>
            <person name="Zhu Y."/>
            <person name="Huang L."/>
            <person name="Du W."/>
            <person name="Huang Y."/>
        </authorList>
    </citation>
    <scope>NUCLEOTIDE SEQUENCE [LARGE SCALE GENOMIC DNA]</scope>
    <source>
        <strain evidence="7 8">IO3-P2-C2</strain>
    </source>
</reference>